<comment type="caution">
    <text evidence="2">The sequence shown here is derived from an EMBL/GenBank/DDBJ whole genome shotgun (WGS) entry which is preliminary data.</text>
</comment>
<reference evidence="2" key="1">
    <citation type="submission" date="2023-03" db="EMBL/GenBank/DDBJ databases">
        <title>Massive genome expansion in bonnet fungi (Mycena s.s.) driven by repeated elements and novel gene families across ecological guilds.</title>
        <authorList>
            <consortium name="Lawrence Berkeley National Laboratory"/>
            <person name="Harder C.B."/>
            <person name="Miyauchi S."/>
            <person name="Viragh M."/>
            <person name="Kuo A."/>
            <person name="Thoen E."/>
            <person name="Andreopoulos B."/>
            <person name="Lu D."/>
            <person name="Skrede I."/>
            <person name="Drula E."/>
            <person name="Henrissat B."/>
            <person name="Morin E."/>
            <person name="Kohler A."/>
            <person name="Barry K."/>
            <person name="LaButti K."/>
            <person name="Morin E."/>
            <person name="Salamov A."/>
            <person name="Lipzen A."/>
            <person name="Mereny Z."/>
            <person name="Hegedus B."/>
            <person name="Baldrian P."/>
            <person name="Stursova M."/>
            <person name="Weitz H."/>
            <person name="Taylor A."/>
            <person name="Grigoriev I.V."/>
            <person name="Nagy L.G."/>
            <person name="Martin F."/>
            <person name="Kauserud H."/>
        </authorList>
    </citation>
    <scope>NUCLEOTIDE SEQUENCE</scope>
    <source>
        <strain evidence="2">CBHHK188m</strain>
    </source>
</reference>
<dbReference type="AlphaFoldDB" id="A0AAD7HJB9"/>
<dbReference type="Pfam" id="PF14587">
    <property type="entry name" value="Glyco_hydr_30_2"/>
    <property type="match status" value="1"/>
</dbReference>
<proteinExistence type="predicted"/>
<dbReference type="GO" id="GO:0004553">
    <property type="term" value="F:hydrolase activity, hydrolyzing O-glycosyl compounds"/>
    <property type="evidence" value="ECO:0007669"/>
    <property type="project" value="InterPro"/>
</dbReference>
<sequence>MMPRYIYEELADALRAGLSASMSPDLYRVLGRVAVLAASLVSSSQTHRVMAASVSSSPAQTFLGIGGSGAWWPYDLYHFPEPVRQNLSALLFSADGLGLSNYRWNVGSGGVNVSNPVRAIETFYVSPGVYNWTADAQGIYFLTQAAAHGVPSLTAFVNSAPAPMTSGGASCNGSFVNGTGLEYGTFLADVISHWRDEGLLIKYISPMNEPDNNFGPSPCGQEGMEVDANQRAEVITGLYTALEAKGLATAVGILADESSSLGLAEAEYSTWLPEVIDKVAALVHHTYDFPSDASYLTFTNYTKTTYPEKATWMSEICCSLGEADGTGRGWSGGFDPTITNALMFSGLVFQSFVVAGEPHYDFWTLVSNGIGCSPLDNATCATTPNPDGWTDGVIYYDADYATNGNYELCMLSSFPPFSFFDLWRRLTVVHIDLTKHFYTYKHFANFVKPGSQRHALTGAGATETMLAVSTPSTGAYVVLAMNPNATDTTLVLSFPETVCATRAVRTSAGEDFESVSPAKEEGGEWALELQAMSLTTYLFERGAC</sequence>
<organism evidence="2 3">
    <name type="scientific">Mycena maculata</name>
    <dbReference type="NCBI Taxonomy" id="230809"/>
    <lineage>
        <taxon>Eukaryota</taxon>
        <taxon>Fungi</taxon>
        <taxon>Dikarya</taxon>
        <taxon>Basidiomycota</taxon>
        <taxon>Agaricomycotina</taxon>
        <taxon>Agaricomycetes</taxon>
        <taxon>Agaricomycetidae</taxon>
        <taxon>Agaricales</taxon>
        <taxon>Marasmiineae</taxon>
        <taxon>Mycenaceae</taxon>
        <taxon>Mycena</taxon>
    </lineage>
</organism>
<dbReference type="PANTHER" id="PTHR42767">
    <property type="entry name" value="ENDO-BETA-1,6-GALACTANASE"/>
    <property type="match status" value="1"/>
</dbReference>
<evidence type="ECO:0000313" key="3">
    <source>
        <dbReference type="Proteomes" id="UP001215280"/>
    </source>
</evidence>
<dbReference type="InterPro" id="IPR017853">
    <property type="entry name" value="GH"/>
</dbReference>
<dbReference type="SUPFAM" id="SSF51445">
    <property type="entry name" value="(Trans)glycosidases"/>
    <property type="match status" value="1"/>
</dbReference>
<protein>
    <submittedName>
        <fullName evidence="2">Glycoside hydrolase</fullName>
    </submittedName>
</protein>
<dbReference type="EMBL" id="JARJLG010000262">
    <property type="protein sequence ID" value="KAJ7722061.1"/>
    <property type="molecule type" value="Genomic_DNA"/>
</dbReference>
<dbReference type="Gene3D" id="3.20.20.80">
    <property type="entry name" value="Glycosidases"/>
    <property type="match status" value="1"/>
</dbReference>
<keyword evidence="2" id="KW-0378">Hydrolase</keyword>
<evidence type="ECO:0000259" key="1">
    <source>
        <dbReference type="Pfam" id="PF14587"/>
    </source>
</evidence>
<evidence type="ECO:0000313" key="2">
    <source>
        <dbReference type="EMBL" id="KAJ7722061.1"/>
    </source>
</evidence>
<dbReference type="Proteomes" id="UP001215280">
    <property type="component" value="Unassembled WGS sequence"/>
</dbReference>
<feature type="domain" description="Endo-beta-1,6-galactanase-like" evidence="1">
    <location>
        <begin position="60"/>
        <end position="253"/>
    </location>
</feature>
<dbReference type="InterPro" id="IPR039743">
    <property type="entry name" value="6GAL/EXGAL"/>
</dbReference>
<dbReference type="PANTHER" id="PTHR42767:SF1">
    <property type="entry name" value="ENDO-BETA-1,6-GALACTANASE-LIKE DOMAIN-CONTAINING PROTEIN"/>
    <property type="match status" value="1"/>
</dbReference>
<dbReference type="InterPro" id="IPR039514">
    <property type="entry name" value="6GAL-like"/>
</dbReference>
<keyword evidence="3" id="KW-1185">Reference proteome</keyword>
<name>A0AAD7HJB9_9AGAR</name>
<accession>A0AAD7HJB9</accession>
<gene>
    <name evidence="2" type="ORF">DFH07DRAFT_294159</name>
</gene>